<dbReference type="VEuPathDB" id="FungiDB:TREMEDRAFT_56556"/>
<sequence>MQAVRATPIPSSSRTITLPDPPAAPSTSTTVGVLKLRGAGRKGKVVWSEGTVDNEHLGRKKSKICCIYHKPRAYDESSSESSESDCDSHSHPHSHSRPTPNSGKKDGTGSGQGTKRRDAPVTQVEESSESEGGAGDGKARPMKGKNKPKNRPSNDPSPSSGDNKNGPKGSQPQANKYDYHPPSHSHSQNPH</sequence>
<evidence type="ECO:0000313" key="5">
    <source>
        <dbReference type="Proteomes" id="UP000289152"/>
    </source>
</evidence>
<protein>
    <recommendedName>
        <fullName evidence="2">Type 1 phosphatases regulator</fullName>
    </recommendedName>
</protein>
<comment type="subcellular location">
    <subcellularLocation>
        <location evidence="2">Nucleus</location>
    </subcellularLocation>
</comment>
<keyword evidence="5" id="KW-1185">Reference proteome</keyword>
<feature type="region of interest" description="Disordered" evidence="3">
    <location>
        <begin position="72"/>
        <end position="191"/>
    </location>
</feature>
<reference evidence="4 5" key="1">
    <citation type="submission" date="2016-06" db="EMBL/GenBank/DDBJ databases">
        <title>Evolution of pathogenesis and genome organization in the Tremellales.</title>
        <authorList>
            <person name="Cuomo C."/>
            <person name="Litvintseva A."/>
            <person name="Heitman J."/>
            <person name="Chen Y."/>
            <person name="Sun S."/>
            <person name="Springer D."/>
            <person name="Dromer F."/>
            <person name="Young S."/>
            <person name="Zeng Q."/>
            <person name="Chapman S."/>
            <person name="Gujja S."/>
            <person name="Saif S."/>
            <person name="Birren B."/>
        </authorList>
    </citation>
    <scope>NUCLEOTIDE SEQUENCE [LARGE SCALE GENOMIC DNA]</scope>
    <source>
        <strain evidence="4 5">ATCC 28783</strain>
    </source>
</reference>
<evidence type="ECO:0000313" key="4">
    <source>
        <dbReference type="EMBL" id="RXK37049.1"/>
    </source>
</evidence>
<proteinExistence type="inferred from homology"/>
<evidence type="ECO:0000256" key="1">
    <source>
        <dbReference type="ARBA" id="ARBA00005605"/>
    </source>
</evidence>
<dbReference type="InParanoid" id="A0A4Q1BHH4"/>
<dbReference type="STRING" id="5217.A0A4Q1BHH4"/>
<feature type="compositionally biased region" description="Low complexity" evidence="3">
    <location>
        <begin position="151"/>
        <end position="164"/>
    </location>
</feature>
<dbReference type="EMBL" id="SDIL01000078">
    <property type="protein sequence ID" value="RXK37049.1"/>
    <property type="molecule type" value="Genomic_DNA"/>
</dbReference>
<comment type="function">
    <text evidence="2">Regulator of type 1 phosphatases which maintains protein phosphatase activity under strict control.</text>
</comment>
<feature type="compositionally biased region" description="Basic residues" evidence="3">
    <location>
        <begin position="140"/>
        <end position="150"/>
    </location>
</feature>
<name>A0A4Q1BHH4_TREME</name>
<dbReference type="GO" id="GO:0005634">
    <property type="term" value="C:nucleus"/>
    <property type="evidence" value="ECO:0007669"/>
    <property type="project" value="UniProtKB-SubCell"/>
</dbReference>
<comment type="caution">
    <text evidence="4">The sequence shown here is derived from an EMBL/GenBank/DDBJ whole genome shotgun (WGS) entry which is preliminary data.</text>
</comment>
<dbReference type="AlphaFoldDB" id="A0A4Q1BHH4"/>
<organism evidence="4 5">
    <name type="scientific">Tremella mesenterica</name>
    <name type="common">Jelly fungus</name>
    <dbReference type="NCBI Taxonomy" id="5217"/>
    <lineage>
        <taxon>Eukaryota</taxon>
        <taxon>Fungi</taxon>
        <taxon>Dikarya</taxon>
        <taxon>Basidiomycota</taxon>
        <taxon>Agaricomycotina</taxon>
        <taxon>Tremellomycetes</taxon>
        <taxon>Tremellales</taxon>
        <taxon>Tremellaceae</taxon>
        <taxon>Tremella</taxon>
    </lineage>
</organism>
<dbReference type="GO" id="GO:0008157">
    <property type="term" value="F:protein phosphatase 1 binding"/>
    <property type="evidence" value="ECO:0007669"/>
    <property type="project" value="TreeGrafter"/>
</dbReference>
<gene>
    <name evidence="4" type="ORF">M231_05637</name>
</gene>
<dbReference type="OrthoDB" id="307488at2759"/>
<evidence type="ECO:0000256" key="3">
    <source>
        <dbReference type="SAM" id="MobiDB-lite"/>
    </source>
</evidence>
<dbReference type="PANTHER" id="PTHR20835">
    <property type="entry name" value="E3 UBIQUITIN-PROTEIN LIGASE PPP1R11-RELATED"/>
    <property type="match status" value="1"/>
</dbReference>
<comment type="similarity">
    <text evidence="1 2">Belongs to the YPI1 family.</text>
</comment>
<dbReference type="InterPro" id="IPR011107">
    <property type="entry name" value="PPI_Ypi1"/>
</dbReference>
<dbReference type="Pfam" id="PF07491">
    <property type="entry name" value="PPI_Ypi1"/>
    <property type="match status" value="1"/>
</dbReference>
<dbReference type="PANTHER" id="PTHR20835:SF0">
    <property type="entry name" value="E3 UBIQUITIN-PROTEIN LIGASE PPP1R11"/>
    <property type="match status" value="1"/>
</dbReference>
<dbReference type="Proteomes" id="UP000289152">
    <property type="component" value="Unassembled WGS sequence"/>
</dbReference>
<feature type="compositionally biased region" description="Low complexity" evidence="3">
    <location>
        <begin position="180"/>
        <end position="191"/>
    </location>
</feature>
<evidence type="ECO:0000256" key="2">
    <source>
        <dbReference type="RuleBase" id="RU367162"/>
    </source>
</evidence>
<dbReference type="GO" id="GO:0004865">
    <property type="term" value="F:protein serine/threonine phosphatase inhibitor activity"/>
    <property type="evidence" value="ECO:0007669"/>
    <property type="project" value="UniProtKB-UniRule"/>
</dbReference>
<accession>A0A4Q1BHH4</accession>
<keyword evidence="2" id="KW-0539">Nucleus</keyword>
<feature type="region of interest" description="Disordered" evidence="3">
    <location>
        <begin position="1"/>
        <end position="43"/>
    </location>
</feature>